<evidence type="ECO:0000313" key="3">
    <source>
        <dbReference type="Proteomes" id="UP000244803"/>
    </source>
</evidence>
<name>A0A976QVG8_THEOR</name>
<keyword evidence="1" id="KW-1133">Transmembrane helix</keyword>
<dbReference type="Proteomes" id="UP000244803">
    <property type="component" value="Chromosome 3"/>
</dbReference>
<sequence>MFLVNKEDSHAERTKSSLRNKVKLFLFVVVLSKVSVLLVKYLGQPSTNGSGSPSSSS</sequence>
<gene>
    <name evidence="2" type="ORF">MACJ_002399</name>
</gene>
<evidence type="ECO:0000313" key="2">
    <source>
        <dbReference type="EMBL" id="UKJ89152.2"/>
    </source>
</evidence>
<dbReference type="AlphaFoldDB" id="A0A976QVG8"/>
<keyword evidence="1" id="KW-0812">Transmembrane</keyword>
<evidence type="ECO:0000256" key="1">
    <source>
        <dbReference type="SAM" id="Phobius"/>
    </source>
</evidence>
<dbReference type="EMBL" id="CP056066">
    <property type="protein sequence ID" value="UKJ89152.2"/>
    <property type="molecule type" value="Genomic_DNA"/>
</dbReference>
<feature type="transmembrane region" description="Helical" evidence="1">
    <location>
        <begin position="24"/>
        <end position="43"/>
    </location>
</feature>
<accession>A0A976QVG8</accession>
<reference evidence="2" key="1">
    <citation type="submission" date="2022-07" db="EMBL/GenBank/DDBJ databases">
        <title>Evaluation of T. orientalis genome assembly methods using nanopore sequencing and analysis of variation between genomes.</title>
        <authorList>
            <person name="Yam J."/>
            <person name="Micallef M.L."/>
            <person name="Liu M."/>
            <person name="Djordjevic S.P."/>
            <person name="Bogema D.R."/>
            <person name="Jenkins C."/>
        </authorList>
    </citation>
    <scope>NUCLEOTIDE SEQUENCE</scope>
    <source>
        <strain evidence="2">Fish Creek</strain>
    </source>
</reference>
<proteinExistence type="predicted"/>
<protein>
    <submittedName>
        <fullName evidence="2">Uncharacterized protein</fullName>
    </submittedName>
</protein>
<keyword evidence="1" id="KW-0472">Membrane</keyword>
<organism evidence="2 3">
    <name type="scientific">Theileria orientalis</name>
    <dbReference type="NCBI Taxonomy" id="68886"/>
    <lineage>
        <taxon>Eukaryota</taxon>
        <taxon>Sar</taxon>
        <taxon>Alveolata</taxon>
        <taxon>Apicomplexa</taxon>
        <taxon>Aconoidasida</taxon>
        <taxon>Piroplasmida</taxon>
        <taxon>Theileriidae</taxon>
        <taxon>Theileria</taxon>
    </lineage>
</organism>